<protein>
    <recommendedName>
        <fullName evidence="9">Selenoprotein O</fullName>
    </recommendedName>
</protein>
<evidence type="ECO:0000256" key="5">
    <source>
        <dbReference type="ARBA" id="ARBA00022723"/>
    </source>
</evidence>
<comment type="caution">
    <text evidence="11">The sequence shown here is derived from an EMBL/GenBank/DDBJ whole genome shotgun (WGS) entry which is preliminary data.</text>
</comment>
<keyword evidence="8" id="KW-0460">Magnesium</keyword>
<reference evidence="11" key="1">
    <citation type="submission" date="2018-11" db="EMBL/GenBank/DDBJ databases">
        <authorList>
            <person name="Alioto T."/>
            <person name="Alioto T."/>
        </authorList>
    </citation>
    <scope>NUCLEOTIDE SEQUENCE</scope>
</reference>
<evidence type="ECO:0000256" key="8">
    <source>
        <dbReference type="ARBA" id="ARBA00022842"/>
    </source>
</evidence>
<comment type="cofactor">
    <cofactor evidence="1">
        <name>Mg(2+)</name>
        <dbReference type="ChEBI" id="CHEBI:18420"/>
    </cofactor>
</comment>
<dbReference type="Proteomes" id="UP000596742">
    <property type="component" value="Unassembled WGS sequence"/>
</dbReference>
<gene>
    <name evidence="11" type="ORF">MGAL_10B016936</name>
</gene>
<keyword evidence="6" id="KW-0547">Nucleotide-binding</keyword>
<evidence type="ECO:0000313" key="11">
    <source>
        <dbReference type="EMBL" id="VDI48236.1"/>
    </source>
</evidence>
<comment type="similarity">
    <text evidence="2">Belongs to the SELO family.</text>
</comment>
<keyword evidence="4" id="KW-0548">Nucleotidyltransferase</keyword>
<keyword evidence="12" id="KW-1185">Reference proteome</keyword>
<evidence type="ECO:0000313" key="12">
    <source>
        <dbReference type="Proteomes" id="UP000596742"/>
    </source>
</evidence>
<dbReference type="GO" id="GO:0016779">
    <property type="term" value="F:nucleotidyltransferase activity"/>
    <property type="evidence" value="ECO:0007669"/>
    <property type="project" value="UniProtKB-KW"/>
</dbReference>
<feature type="region of interest" description="Disordered" evidence="10">
    <location>
        <begin position="236"/>
        <end position="289"/>
    </location>
</feature>
<proteinExistence type="inferred from homology"/>
<evidence type="ECO:0000256" key="4">
    <source>
        <dbReference type="ARBA" id="ARBA00022695"/>
    </source>
</evidence>
<evidence type="ECO:0000256" key="7">
    <source>
        <dbReference type="ARBA" id="ARBA00022840"/>
    </source>
</evidence>
<evidence type="ECO:0000256" key="6">
    <source>
        <dbReference type="ARBA" id="ARBA00022741"/>
    </source>
</evidence>
<dbReference type="GO" id="GO:0005524">
    <property type="term" value="F:ATP binding"/>
    <property type="evidence" value="ECO:0007669"/>
    <property type="project" value="UniProtKB-KW"/>
</dbReference>
<evidence type="ECO:0000256" key="1">
    <source>
        <dbReference type="ARBA" id="ARBA00001946"/>
    </source>
</evidence>
<accession>A0A8B6FG03</accession>
<evidence type="ECO:0000256" key="9">
    <source>
        <dbReference type="ARBA" id="ARBA00031547"/>
    </source>
</evidence>
<dbReference type="GO" id="GO:0046872">
    <property type="term" value="F:metal ion binding"/>
    <property type="evidence" value="ECO:0007669"/>
    <property type="project" value="UniProtKB-KW"/>
</dbReference>
<dbReference type="EMBL" id="UYJE01006703">
    <property type="protein sequence ID" value="VDI48236.1"/>
    <property type="molecule type" value="Genomic_DNA"/>
</dbReference>
<organism evidence="11 12">
    <name type="scientific">Mytilus galloprovincialis</name>
    <name type="common">Mediterranean mussel</name>
    <dbReference type="NCBI Taxonomy" id="29158"/>
    <lineage>
        <taxon>Eukaryota</taxon>
        <taxon>Metazoa</taxon>
        <taxon>Spiralia</taxon>
        <taxon>Lophotrochozoa</taxon>
        <taxon>Mollusca</taxon>
        <taxon>Bivalvia</taxon>
        <taxon>Autobranchia</taxon>
        <taxon>Pteriomorphia</taxon>
        <taxon>Mytilida</taxon>
        <taxon>Mytiloidea</taxon>
        <taxon>Mytilidae</taxon>
        <taxon>Mytilinae</taxon>
        <taxon>Mytilus</taxon>
    </lineage>
</organism>
<dbReference type="OrthoDB" id="10254721at2759"/>
<feature type="compositionally biased region" description="Low complexity" evidence="10">
    <location>
        <begin position="253"/>
        <end position="264"/>
    </location>
</feature>
<evidence type="ECO:0000256" key="10">
    <source>
        <dbReference type="SAM" id="MobiDB-lite"/>
    </source>
</evidence>
<dbReference type="PANTHER" id="PTHR12153:SF15">
    <property type="entry name" value="PROTEIN ADENYLYLTRANSFERASE SELO, MITOCHONDRIAL"/>
    <property type="match status" value="1"/>
</dbReference>
<sequence length="289" mass="32899">MKLGEAIQGAVPLTETKPHLDIFDEVYSDYMKQKIRKKFGLLNKELETDKDIYDSFLETMQKTGADFTNCFRCLSMLPLLGSPNFQAKLKDVKEYILTQCSTLEELKSMHKPEMDPRQLQAFLAMVQSNPGLVNALGRNFASITRDLEKLEKIKEMEDKTDEDQRKTNEEAWDSWLKKYVERLNIEMEGKTDLIQANAERNAIKAAEKGDYSEVRRVVKLLENPYNEEVDLGELALPQQVGNASKSKDDKFSDGGATSSKSKGTGELRSYTGMLYESKPPDWSLDLKVT</sequence>
<name>A0A8B6FG03_MYTGA</name>
<dbReference type="PANTHER" id="PTHR12153">
    <property type="entry name" value="SELENOPROTEIN O"/>
    <property type="match status" value="1"/>
</dbReference>
<evidence type="ECO:0000256" key="3">
    <source>
        <dbReference type="ARBA" id="ARBA00022679"/>
    </source>
</evidence>
<dbReference type="InterPro" id="IPR003846">
    <property type="entry name" value="SelO"/>
</dbReference>
<keyword evidence="3" id="KW-0808">Transferase</keyword>
<keyword evidence="7" id="KW-0067">ATP-binding</keyword>
<dbReference type="Pfam" id="PF02696">
    <property type="entry name" value="SelO"/>
    <property type="match status" value="1"/>
</dbReference>
<dbReference type="AlphaFoldDB" id="A0A8B6FG03"/>
<keyword evidence="5" id="KW-0479">Metal-binding</keyword>
<evidence type="ECO:0000256" key="2">
    <source>
        <dbReference type="ARBA" id="ARBA00009747"/>
    </source>
</evidence>